<dbReference type="AlphaFoldDB" id="A0A1I7VF95"/>
<accession>A0A1I7VF95</accession>
<evidence type="ECO:0000313" key="3">
    <source>
        <dbReference type="WBParaSite" id="EN70_1876"/>
    </source>
</evidence>
<feature type="region of interest" description="Disordered" evidence="1">
    <location>
        <begin position="1"/>
        <end position="27"/>
    </location>
</feature>
<reference evidence="3" key="2">
    <citation type="submission" date="2016-11" db="UniProtKB">
        <authorList>
            <consortium name="WormBaseParasite"/>
        </authorList>
    </citation>
    <scope>IDENTIFICATION</scope>
</reference>
<dbReference type="STRING" id="7209.A0A1I7VF95"/>
<reference evidence="2" key="1">
    <citation type="submission" date="2012-04" db="EMBL/GenBank/DDBJ databases">
        <title>The Genome Sequence of Loa loa.</title>
        <authorList>
            <consortium name="The Broad Institute Genome Sequencing Platform"/>
            <consortium name="Broad Institute Genome Sequencing Center for Infectious Disease"/>
            <person name="Nutman T.B."/>
            <person name="Fink D.L."/>
            <person name="Russ C."/>
            <person name="Young S."/>
            <person name="Zeng Q."/>
            <person name="Gargeya S."/>
            <person name="Alvarado L."/>
            <person name="Berlin A."/>
            <person name="Chapman S.B."/>
            <person name="Chen Z."/>
            <person name="Freedman E."/>
            <person name="Gellesch M."/>
            <person name="Goldberg J."/>
            <person name="Griggs A."/>
            <person name="Gujja S."/>
            <person name="Heilman E.R."/>
            <person name="Heiman D."/>
            <person name="Howarth C."/>
            <person name="Mehta T."/>
            <person name="Neiman D."/>
            <person name="Pearson M."/>
            <person name="Roberts A."/>
            <person name="Saif S."/>
            <person name="Shea T."/>
            <person name="Shenoy N."/>
            <person name="Sisk P."/>
            <person name="Stolte C."/>
            <person name="Sykes S."/>
            <person name="White J."/>
            <person name="Yandava C."/>
            <person name="Haas B."/>
            <person name="Henn M.R."/>
            <person name="Nusbaum C."/>
            <person name="Birren B."/>
        </authorList>
    </citation>
    <scope>NUCLEOTIDE SEQUENCE [LARGE SCALE GENOMIC DNA]</scope>
</reference>
<proteinExistence type="predicted"/>
<organism evidence="2 3">
    <name type="scientific">Loa loa</name>
    <name type="common">Eye worm</name>
    <name type="synonym">Filaria loa</name>
    <dbReference type="NCBI Taxonomy" id="7209"/>
    <lineage>
        <taxon>Eukaryota</taxon>
        <taxon>Metazoa</taxon>
        <taxon>Ecdysozoa</taxon>
        <taxon>Nematoda</taxon>
        <taxon>Chromadorea</taxon>
        <taxon>Rhabditida</taxon>
        <taxon>Spirurina</taxon>
        <taxon>Spiruromorpha</taxon>
        <taxon>Filarioidea</taxon>
        <taxon>Onchocercidae</taxon>
        <taxon>Loa</taxon>
    </lineage>
</organism>
<evidence type="ECO:0000313" key="2">
    <source>
        <dbReference type="Proteomes" id="UP000095285"/>
    </source>
</evidence>
<dbReference type="Proteomes" id="UP000095285">
    <property type="component" value="Unassembled WGS sequence"/>
</dbReference>
<protein>
    <submittedName>
        <fullName evidence="3">PhoLip_ATPase_N domain-containing protein</fullName>
    </submittedName>
</protein>
<sequence length="129" mass="14722">MERESTAPCVSPELSDPDAEQQQPPFNATTHHIPFIDIDSLTSLVGHDDVYEIPPRIEVIEEPKHILVTSEEVRRPLLTTAQFTQRKHSLQGIYNIINVVRITYNNIYPWNIYNPLDTILCLSNSNGIL</sequence>
<dbReference type="WBParaSite" id="EN70_1876">
    <property type="protein sequence ID" value="EN70_1876"/>
    <property type="gene ID" value="EN70_1876"/>
</dbReference>
<name>A0A1I7VF95_LOALO</name>
<keyword evidence="2" id="KW-1185">Reference proteome</keyword>
<evidence type="ECO:0000256" key="1">
    <source>
        <dbReference type="SAM" id="MobiDB-lite"/>
    </source>
</evidence>